<organism evidence="2 3">
    <name type="scientific">Jatrophihabitans endophyticus</name>
    <dbReference type="NCBI Taxonomy" id="1206085"/>
    <lineage>
        <taxon>Bacteria</taxon>
        <taxon>Bacillati</taxon>
        <taxon>Actinomycetota</taxon>
        <taxon>Actinomycetes</taxon>
        <taxon>Jatrophihabitantales</taxon>
        <taxon>Jatrophihabitantaceae</taxon>
        <taxon>Jatrophihabitans</taxon>
    </lineage>
</organism>
<evidence type="ECO:0000313" key="2">
    <source>
        <dbReference type="EMBL" id="SHG22953.1"/>
    </source>
</evidence>
<dbReference type="RefSeq" id="WP_073388640.1">
    <property type="nucleotide sequence ID" value="NZ_FQVU01000002.1"/>
</dbReference>
<evidence type="ECO:0000256" key="1">
    <source>
        <dbReference type="SAM" id="MobiDB-lite"/>
    </source>
</evidence>
<sequence length="59" mass="6432">MTTDRRAPQPATPAPEPVPPVRGALRFLAFMGPEGPIAIVRGWAVDRRAAARSRRRRAG</sequence>
<proteinExistence type="predicted"/>
<feature type="compositionally biased region" description="Pro residues" evidence="1">
    <location>
        <begin position="10"/>
        <end position="20"/>
    </location>
</feature>
<feature type="region of interest" description="Disordered" evidence="1">
    <location>
        <begin position="1"/>
        <end position="20"/>
    </location>
</feature>
<evidence type="ECO:0000313" key="3">
    <source>
        <dbReference type="Proteomes" id="UP000186132"/>
    </source>
</evidence>
<reference evidence="2 3" key="1">
    <citation type="submission" date="2016-11" db="EMBL/GenBank/DDBJ databases">
        <authorList>
            <person name="Jaros S."/>
            <person name="Januszkiewicz K."/>
            <person name="Wedrychowicz H."/>
        </authorList>
    </citation>
    <scope>NUCLEOTIDE SEQUENCE [LARGE SCALE GENOMIC DNA]</scope>
    <source>
        <strain evidence="2 3">DSM 45627</strain>
    </source>
</reference>
<dbReference type="AlphaFoldDB" id="A0A1M5I569"/>
<protein>
    <submittedName>
        <fullName evidence="2">Uncharacterized protein</fullName>
    </submittedName>
</protein>
<keyword evidence="3" id="KW-1185">Reference proteome</keyword>
<gene>
    <name evidence="2" type="ORF">SAMN05443575_1744</name>
</gene>
<dbReference type="Proteomes" id="UP000186132">
    <property type="component" value="Unassembled WGS sequence"/>
</dbReference>
<dbReference type="EMBL" id="FQVU01000002">
    <property type="protein sequence ID" value="SHG22953.1"/>
    <property type="molecule type" value="Genomic_DNA"/>
</dbReference>
<name>A0A1M5I569_9ACTN</name>
<accession>A0A1M5I569</accession>